<accession>A0A8J2Y9M1</accession>
<evidence type="ECO:0008006" key="4">
    <source>
        <dbReference type="Google" id="ProtNLM"/>
    </source>
</evidence>
<keyword evidence="1" id="KW-0732">Signal</keyword>
<dbReference type="EMBL" id="BMGK01000005">
    <property type="protein sequence ID" value="GGD92543.1"/>
    <property type="molecule type" value="Genomic_DNA"/>
</dbReference>
<reference evidence="2" key="2">
    <citation type="submission" date="2020-09" db="EMBL/GenBank/DDBJ databases">
        <authorList>
            <person name="Sun Q."/>
            <person name="Zhou Y."/>
        </authorList>
    </citation>
    <scope>NUCLEOTIDE SEQUENCE</scope>
    <source>
        <strain evidence="2">CGMCC 1.12924</strain>
    </source>
</reference>
<evidence type="ECO:0000256" key="1">
    <source>
        <dbReference type="SAM" id="SignalP"/>
    </source>
</evidence>
<gene>
    <name evidence="2" type="ORF">GCM10011312_15460</name>
</gene>
<name>A0A8J2Y9M1_9FLAO</name>
<dbReference type="Proteomes" id="UP000652231">
    <property type="component" value="Unassembled WGS sequence"/>
</dbReference>
<feature type="chain" id="PRO_5035208608" description="DUF4382 domain-containing protein" evidence="1">
    <location>
        <begin position="28"/>
        <end position="245"/>
    </location>
</feature>
<keyword evidence="3" id="KW-1185">Reference proteome</keyword>
<protein>
    <recommendedName>
        <fullName evidence="4">DUF4382 domain-containing protein</fullName>
    </recommendedName>
</protein>
<sequence length="245" mass="27314">MHVYMKKIVFKPILTIVFSALVLMSCSDDESVPTNETALTTFGAKATFESGRINSELFISKFIVNVEDFELEFDDDAFGDDDDGGPSGNYYGDLELEGPFELDLSQPDVVFPIANVDIPMGQYEELEFDITRSSNSESELFQRSILIEGTIQEVPFVFWHDFKEDVEVDFEDTNIDIVVESNGDSVIINFDLGFLFNTNIIDLSNATDNNGNGVIEISPTDQDGNNALAQLIKETIKDAIELLDD</sequence>
<organism evidence="2 3">
    <name type="scientific">Planktosalinus lacus</name>
    <dbReference type="NCBI Taxonomy" id="1526573"/>
    <lineage>
        <taxon>Bacteria</taxon>
        <taxon>Pseudomonadati</taxon>
        <taxon>Bacteroidota</taxon>
        <taxon>Flavobacteriia</taxon>
        <taxon>Flavobacteriales</taxon>
        <taxon>Flavobacteriaceae</taxon>
        <taxon>Planktosalinus</taxon>
    </lineage>
</organism>
<reference evidence="2" key="1">
    <citation type="journal article" date="2014" name="Int. J. Syst. Evol. Microbiol.">
        <title>Complete genome sequence of Corynebacterium casei LMG S-19264T (=DSM 44701T), isolated from a smear-ripened cheese.</title>
        <authorList>
            <consortium name="US DOE Joint Genome Institute (JGI-PGF)"/>
            <person name="Walter F."/>
            <person name="Albersmeier A."/>
            <person name="Kalinowski J."/>
            <person name="Ruckert C."/>
        </authorList>
    </citation>
    <scope>NUCLEOTIDE SEQUENCE</scope>
    <source>
        <strain evidence="2">CGMCC 1.12924</strain>
    </source>
</reference>
<comment type="caution">
    <text evidence="2">The sequence shown here is derived from an EMBL/GenBank/DDBJ whole genome shotgun (WGS) entry which is preliminary data.</text>
</comment>
<dbReference type="AlphaFoldDB" id="A0A8J2Y9M1"/>
<evidence type="ECO:0000313" key="3">
    <source>
        <dbReference type="Proteomes" id="UP000652231"/>
    </source>
</evidence>
<proteinExistence type="predicted"/>
<feature type="signal peptide" evidence="1">
    <location>
        <begin position="1"/>
        <end position="27"/>
    </location>
</feature>
<dbReference type="PROSITE" id="PS51257">
    <property type="entry name" value="PROKAR_LIPOPROTEIN"/>
    <property type="match status" value="1"/>
</dbReference>
<evidence type="ECO:0000313" key="2">
    <source>
        <dbReference type="EMBL" id="GGD92543.1"/>
    </source>
</evidence>